<accession>K0KS28</accession>
<sequence length="578" mass="68027">MENNLSLKEKIYRTIHILCYERTDINSKLMTAWFGHYELGSYIAFDLSFREKIYRTIHILIQERGSIIFKLFSLWFGWYDGAMYYHYNLYDIFITRQIWMFKRLFMFPIAYYTSIILNTLQRLCGEFKARLSTWVNTINLDAEDAIHKTSQNDHKVPNICEVNNVFPMEIWELIANYGDLKTSVMLMINKTFFVTFSSKLYNTLHLTIVLSKLTKMKLNDENFLKYGPDVLNTPCDSYSIYKRNKISKSFDYEFLDTEIVPDQTLNDKLGEGLTEEQHEHPKSKFSIERDNIPTEVRRFSEINHIIKSIIHNPNSKMKCFIKEVLIDICILDGSIELVGKNTGALNLIRELMTAKNKDIIRASSSVNGRNKVIPVDDNFQRNRWSDPIELITKCDRSSKKAYTATRKPKILDIFPSKIYYKELLIVYMLSKNNYSSKLRRRLFYVKNREHLNKCNPVRYWEKQMKLKSTPIHNNLDLNSRQKMTFNAQLCVDIKGREFKTKADTVEFLQDLIETFINPNYIKTGDFNAKSSILITGPCDSKPQMTHEFTRRAIFGGDGLVNYDMFMILVNKAFHKNKE</sequence>
<keyword evidence="2" id="KW-1185">Reference proteome</keyword>
<proteinExistence type="predicted"/>
<gene>
    <name evidence="1" type="ORF">BN7_5558</name>
</gene>
<dbReference type="AlphaFoldDB" id="K0KS28"/>
<dbReference type="InParanoid" id="K0KS28"/>
<dbReference type="HOGENOM" id="CLU_035071_0_0_1"/>
<organism evidence="1 2">
    <name type="scientific">Wickerhamomyces ciferrii (strain ATCC 14091 / BCRC 22168 / CBS 111 / JCM 3599 / NBRC 0793 / NRRL Y-1031 F-60-10)</name>
    <name type="common">Yeast</name>
    <name type="synonym">Pichia ciferrii</name>
    <dbReference type="NCBI Taxonomy" id="1206466"/>
    <lineage>
        <taxon>Eukaryota</taxon>
        <taxon>Fungi</taxon>
        <taxon>Dikarya</taxon>
        <taxon>Ascomycota</taxon>
        <taxon>Saccharomycotina</taxon>
        <taxon>Saccharomycetes</taxon>
        <taxon>Phaffomycetales</taxon>
        <taxon>Wickerhamomycetaceae</taxon>
        <taxon>Wickerhamomyces</taxon>
    </lineage>
</organism>
<protein>
    <submittedName>
        <fullName evidence="1">Uncharacterized protein</fullName>
    </submittedName>
</protein>
<evidence type="ECO:0000313" key="1">
    <source>
        <dbReference type="EMBL" id="CCH45971.1"/>
    </source>
</evidence>
<comment type="caution">
    <text evidence="1">The sequence shown here is derived from an EMBL/GenBank/DDBJ whole genome shotgun (WGS) entry which is preliminary data.</text>
</comment>
<reference evidence="1 2" key="1">
    <citation type="journal article" date="2012" name="Eukaryot. Cell">
        <title>Draft genome sequence of Wickerhamomyces ciferrii NRRL Y-1031 F-60-10.</title>
        <authorList>
            <person name="Schneider J."/>
            <person name="Andrea H."/>
            <person name="Blom J."/>
            <person name="Jaenicke S."/>
            <person name="Ruckert C."/>
            <person name="Schorsch C."/>
            <person name="Szczepanowski R."/>
            <person name="Farwick M."/>
            <person name="Goesmann A."/>
            <person name="Puhler A."/>
            <person name="Schaffer S."/>
            <person name="Tauch A."/>
            <person name="Kohler T."/>
            <person name="Brinkrolf K."/>
        </authorList>
    </citation>
    <scope>NUCLEOTIDE SEQUENCE [LARGE SCALE GENOMIC DNA]</scope>
    <source>
        <strain evidence="2">ATCC 14091 / BCRC 22168 / CBS 111 / JCM 3599 / NBRC 0793 / NRRL Y-1031 F-60-10</strain>
    </source>
</reference>
<name>K0KS28_WICCF</name>
<dbReference type="Proteomes" id="UP000009328">
    <property type="component" value="Unassembled WGS sequence"/>
</dbReference>
<dbReference type="EMBL" id="CAIF01000220">
    <property type="protein sequence ID" value="CCH45971.1"/>
    <property type="molecule type" value="Genomic_DNA"/>
</dbReference>
<evidence type="ECO:0000313" key="2">
    <source>
        <dbReference type="Proteomes" id="UP000009328"/>
    </source>
</evidence>